<evidence type="ECO:0000313" key="1">
    <source>
        <dbReference type="EMBL" id="TEB08615.1"/>
    </source>
</evidence>
<name>A0A4Y7RHY8_9FIRM</name>
<dbReference type="EMBL" id="QFGA01000001">
    <property type="protein sequence ID" value="TEB08615.1"/>
    <property type="molecule type" value="Genomic_DNA"/>
</dbReference>
<gene>
    <name evidence="1" type="ORF">Psch_02181</name>
</gene>
<dbReference type="AlphaFoldDB" id="A0A4Y7RHY8"/>
<evidence type="ECO:0000313" key="2">
    <source>
        <dbReference type="Proteomes" id="UP000298324"/>
    </source>
</evidence>
<protein>
    <submittedName>
        <fullName evidence="1">Uncharacterized protein</fullName>
    </submittedName>
</protein>
<dbReference type="RefSeq" id="WP_134217417.1">
    <property type="nucleotide sequence ID" value="NZ_QFGA01000001.1"/>
</dbReference>
<proteinExistence type="predicted"/>
<keyword evidence="2" id="KW-1185">Reference proteome</keyword>
<reference evidence="1 2" key="1">
    <citation type="journal article" date="2018" name="Environ. Microbiol.">
        <title>Novel energy conservation strategies and behaviour of Pelotomaculum schinkii driving syntrophic propionate catabolism.</title>
        <authorList>
            <person name="Hidalgo-Ahumada C.A.P."/>
            <person name="Nobu M.K."/>
            <person name="Narihiro T."/>
            <person name="Tamaki H."/>
            <person name="Liu W.T."/>
            <person name="Kamagata Y."/>
            <person name="Stams A.J.M."/>
            <person name="Imachi H."/>
            <person name="Sousa D.Z."/>
        </authorList>
    </citation>
    <scope>NUCLEOTIDE SEQUENCE [LARGE SCALE GENOMIC DNA]</scope>
    <source>
        <strain evidence="1 2">HH</strain>
    </source>
</reference>
<comment type="caution">
    <text evidence="1">The sequence shown here is derived from an EMBL/GenBank/DDBJ whole genome shotgun (WGS) entry which is preliminary data.</text>
</comment>
<dbReference type="Proteomes" id="UP000298324">
    <property type="component" value="Unassembled WGS sequence"/>
</dbReference>
<accession>A0A4Y7RHY8</accession>
<sequence>MLNPICKQIIDNRCDEIGQAVANKPEFSSVFDECCHLYDILRYGTSPELIEHLEGLHSTLISIVEQEFYLAGLQDGTSLKQFFTGEGMLDVAS</sequence>
<organism evidence="1 2">
    <name type="scientific">Pelotomaculum schinkii</name>
    <dbReference type="NCBI Taxonomy" id="78350"/>
    <lineage>
        <taxon>Bacteria</taxon>
        <taxon>Bacillati</taxon>
        <taxon>Bacillota</taxon>
        <taxon>Clostridia</taxon>
        <taxon>Eubacteriales</taxon>
        <taxon>Desulfotomaculaceae</taxon>
        <taxon>Pelotomaculum</taxon>
    </lineage>
</organism>